<evidence type="ECO:0000313" key="2">
    <source>
        <dbReference type="EMBL" id="CAB0034669.1"/>
    </source>
</evidence>
<proteinExistence type="predicted"/>
<dbReference type="AlphaFoldDB" id="A0A6H5IG11"/>
<sequence length="256" mass="29252">MPSADTCQIHLKILNIMKIHRDISRNDPRPKSKKRLCRPSADTCQITQNTQYHENSHRDISRNDPRPKSKKRVICRPPTLANSPQISRFSSLNIDSILSASGSCGEWTVVRARCTRALVSNSCFLIGGKELFQVAFLPIRVQWLSSVTRQPNPVREIPQVIFLTIRGYQPPVNGRVTQSLLVVGATKEKRRRREPCSDCELDYALTRRVAAAYMTHHVTKYTGRIKSHLMKEPISSLWWTYPCNNAMTSSAYYLIK</sequence>
<reference evidence="2 3" key="1">
    <citation type="submission" date="2020-02" db="EMBL/GenBank/DDBJ databases">
        <authorList>
            <person name="Ferguson B K."/>
        </authorList>
    </citation>
    <scope>NUCLEOTIDE SEQUENCE [LARGE SCALE GENOMIC DNA]</scope>
</reference>
<feature type="region of interest" description="Disordered" evidence="1">
    <location>
        <begin position="48"/>
        <end position="72"/>
    </location>
</feature>
<protein>
    <submittedName>
        <fullName evidence="2">Uncharacterized protein</fullName>
    </submittedName>
</protein>
<gene>
    <name evidence="2" type="ORF">TBRA_LOCUS6567</name>
</gene>
<accession>A0A6H5IG11</accession>
<dbReference type="EMBL" id="CADCXV010000749">
    <property type="protein sequence ID" value="CAB0034669.1"/>
    <property type="molecule type" value="Genomic_DNA"/>
</dbReference>
<evidence type="ECO:0000256" key="1">
    <source>
        <dbReference type="SAM" id="MobiDB-lite"/>
    </source>
</evidence>
<organism evidence="2 3">
    <name type="scientific">Trichogramma brassicae</name>
    <dbReference type="NCBI Taxonomy" id="86971"/>
    <lineage>
        <taxon>Eukaryota</taxon>
        <taxon>Metazoa</taxon>
        <taxon>Ecdysozoa</taxon>
        <taxon>Arthropoda</taxon>
        <taxon>Hexapoda</taxon>
        <taxon>Insecta</taxon>
        <taxon>Pterygota</taxon>
        <taxon>Neoptera</taxon>
        <taxon>Endopterygota</taxon>
        <taxon>Hymenoptera</taxon>
        <taxon>Apocrita</taxon>
        <taxon>Proctotrupomorpha</taxon>
        <taxon>Chalcidoidea</taxon>
        <taxon>Trichogrammatidae</taxon>
        <taxon>Trichogramma</taxon>
    </lineage>
</organism>
<keyword evidence="3" id="KW-1185">Reference proteome</keyword>
<name>A0A6H5IG11_9HYME</name>
<evidence type="ECO:0000313" key="3">
    <source>
        <dbReference type="Proteomes" id="UP000479190"/>
    </source>
</evidence>
<feature type="compositionally biased region" description="Basic and acidic residues" evidence="1">
    <location>
        <begin position="54"/>
        <end position="67"/>
    </location>
</feature>
<dbReference type="Proteomes" id="UP000479190">
    <property type="component" value="Unassembled WGS sequence"/>
</dbReference>